<dbReference type="Proteomes" id="UP000256900">
    <property type="component" value="Unassembled WGS sequence"/>
</dbReference>
<dbReference type="GO" id="GO:0030288">
    <property type="term" value="C:outer membrane-bounded periplasmic space"/>
    <property type="evidence" value="ECO:0007669"/>
    <property type="project" value="UniProtKB-UniRule"/>
</dbReference>
<dbReference type="SUPFAM" id="SSF48452">
    <property type="entry name" value="TPR-like"/>
    <property type="match status" value="1"/>
</dbReference>
<dbReference type="GO" id="GO:0043093">
    <property type="term" value="P:FtsZ-dependent cytokinesis"/>
    <property type="evidence" value="ECO:0007669"/>
    <property type="project" value="UniProtKB-UniRule"/>
</dbReference>
<dbReference type="Gene3D" id="1.25.40.10">
    <property type="entry name" value="Tetratricopeptide repeat domain"/>
    <property type="match status" value="1"/>
</dbReference>
<keyword evidence="1" id="KW-0175">Coiled coil</keyword>
<feature type="signal peptide" evidence="1">
    <location>
        <begin position="1"/>
        <end position="31"/>
    </location>
</feature>
<feature type="compositionally biased region" description="Low complexity" evidence="2">
    <location>
        <begin position="144"/>
        <end position="172"/>
    </location>
</feature>
<evidence type="ECO:0000256" key="1">
    <source>
        <dbReference type="HAMAP-Rule" id="MF_02066"/>
    </source>
</evidence>
<protein>
    <recommendedName>
        <fullName evidence="1">Cell division coordinator CpoB</fullName>
    </recommendedName>
</protein>
<dbReference type="EMBL" id="QUMO01000002">
    <property type="protein sequence ID" value="REF87806.1"/>
    <property type="molecule type" value="Genomic_DNA"/>
</dbReference>
<comment type="caution">
    <text evidence="3">The sequence shown here is derived from an EMBL/GenBank/DDBJ whole genome shotgun (WGS) entry which is preliminary data.</text>
</comment>
<dbReference type="NCBIfam" id="TIGR02795">
    <property type="entry name" value="tol_pal_ybgF"/>
    <property type="match status" value="1"/>
</dbReference>
<feature type="compositionally biased region" description="Basic and acidic residues" evidence="2">
    <location>
        <begin position="124"/>
        <end position="134"/>
    </location>
</feature>
<keyword evidence="1" id="KW-0574">Periplasm</keyword>
<feature type="chain" id="PRO_5017839667" description="Cell division coordinator CpoB" evidence="1">
    <location>
        <begin position="32"/>
        <end position="389"/>
    </location>
</feature>
<proteinExistence type="inferred from homology"/>
<reference evidence="3 4" key="1">
    <citation type="submission" date="2018-08" db="EMBL/GenBank/DDBJ databases">
        <title>Genomic Encyclopedia of Type Strains, Phase IV (KMG-IV): sequencing the most valuable type-strain genomes for metagenomic binning, comparative biology and taxonomic classification.</title>
        <authorList>
            <person name="Goeker M."/>
        </authorList>
    </citation>
    <scope>NUCLEOTIDE SEQUENCE [LARGE SCALE GENOMIC DNA]</scope>
    <source>
        <strain evidence="3 4">BW863</strain>
    </source>
</reference>
<comment type="similarity">
    <text evidence="1">Belongs to the CpoB family.</text>
</comment>
<comment type="subcellular location">
    <subcellularLocation>
        <location evidence="1">Periplasm</location>
    </subcellularLocation>
</comment>
<comment type="function">
    <text evidence="1">Mediates coordination of peptidoglycan synthesis and outer membrane constriction during cell division.</text>
</comment>
<name>A0A3D9Z959_9HYPH</name>
<dbReference type="RefSeq" id="WP_129396359.1">
    <property type="nucleotide sequence ID" value="NZ_CP025086.1"/>
</dbReference>
<dbReference type="AlphaFoldDB" id="A0A3D9Z959"/>
<keyword evidence="4" id="KW-1185">Reference proteome</keyword>
<feature type="region of interest" description="Disordered" evidence="2">
    <location>
        <begin position="124"/>
        <end position="262"/>
    </location>
</feature>
<dbReference type="InterPro" id="IPR011990">
    <property type="entry name" value="TPR-like_helical_dom_sf"/>
</dbReference>
<sequence length="389" mass="40248" precursor="true">MTRLSKDAAVIALTGIALAGALSLAPALAFAQGTRLQVAQSYAVPPDNVGGGDSQDNGGAPPPGGGYAPQGGGADDASLLVRVERLEDQIRQMTGEMQQMQFANHQLQDQLKKFQEDVDFRFQERGGRPARHGELTPANPPPATDADNAPPQSGADTDASADSSTDSSAGSTPRSRRDDAFDPTAHPDAPGAPKQLGTTGAPPPPIADNGASTGSDPNAPLNLPSAQYTPAQAAAPSSDGGVPAGGVTTPGGTMIASAQPATPRQEFDVALGYFKQKDYDSAERSLAAFIDKNPKSRLTAEALYFLGESYAARGRTREAAEQFLKISTNFAASTRAPEAMLRLGESLRTLGAKEQACATFSEVPRKYPNASAAVKAGAEREAKRSQCGA</sequence>
<keyword evidence="1" id="KW-0132">Cell division</keyword>
<evidence type="ECO:0000313" key="3">
    <source>
        <dbReference type="EMBL" id="REF87806.1"/>
    </source>
</evidence>
<dbReference type="HAMAP" id="MF_02066">
    <property type="entry name" value="CpoB"/>
    <property type="match status" value="1"/>
</dbReference>
<dbReference type="InterPro" id="IPR019734">
    <property type="entry name" value="TPR_rpt"/>
</dbReference>
<accession>A0A3D9Z959</accession>
<gene>
    <name evidence="1" type="primary">cpoB</name>
    <name evidence="3" type="ORF">DES32_1436</name>
</gene>
<dbReference type="OrthoDB" id="7185608at2"/>
<evidence type="ECO:0000256" key="2">
    <source>
        <dbReference type="SAM" id="MobiDB-lite"/>
    </source>
</evidence>
<evidence type="ECO:0000313" key="4">
    <source>
        <dbReference type="Proteomes" id="UP000256900"/>
    </source>
</evidence>
<dbReference type="InterPro" id="IPR014162">
    <property type="entry name" value="CpoB_C"/>
</dbReference>
<dbReference type="Pfam" id="PF13432">
    <property type="entry name" value="TPR_16"/>
    <property type="match status" value="1"/>
</dbReference>
<dbReference type="Pfam" id="PF13174">
    <property type="entry name" value="TPR_6"/>
    <property type="match status" value="1"/>
</dbReference>
<keyword evidence="1" id="KW-0732">Signal</keyword>
<feature type="region of interest" description="Disordered" evidence="2">
    <location>
        <begin position="44"/>
        <end position="75"/>
    </location>
</feature>
<feature type="coiled-coil region" evidence="1">
    <location>
        <begin position="83"/>
        <end position="117"/>
    </location>
</feature>
<keyword evidence="1" id="KW-0131">Cell cycle</keyword>
<feature type="compositionally biased region" description="Gly residues" evidence="2">
    <location>
        <begin position="65"/>
        <end position="74"/>
    </location>
</feature>
<organism evidence="3 4">
    <name type="scientific">Methylovirgula ligni</name>
    <dbReference type="NCBI Taxonomy" id="569860"/>
    <lineage>
        <taxon>Bacteria</taxon>
        <taxon>Pseudomonadati</taxon>
        <taxon>Pseudomonadota</taxon>
        <taxon>Alphaproteobacteria</taxon>
        <taxon>Hyphomicrobiales</taxon>
        <taxon>Beijerinckiaceae</taxon>
        <taxon>Methylovirgula</taxon>
    </lineage>
</organism>
<dbReference type="InterPro" id="IPR034706">
    <property type="entry name" value="CpoB"/>
</dbReference>